<sequence length="242" mass="25412">MANTQKTLIVTGASQGIGAAVVRSFLERGYNVVGTSRNATKSVELKASDKLILVDGDIGQAATAQKVVDAAVQKFGSINAVVNNAGIFSAKPFTDYSADDFRALVSTNLEGYIYITQLAVKQMLAQKSGGSVVSITTSLVKNPIGGIPASVPMITKGGLEAITRSLASEYAKEQIRFNAVAPGIVDTPLHKDNPKDFLKTLSPMGTISTAEDIASAVIYLTESRQITGEVLHVDGGAHNGKW</sequence>
<dbReference type="SUPFAM" id="SSF51735">
    <property type="entry name" value="NAD(P)-binding Rossmann-fold domains"/>
    <property type="match status" value="1"/>
</dbReference>
<dbReference type="PRINTS" id="PR00080">
    <property type="entry name" value="SDRFAMILY"/>
</dbReference>
<organism evidence="3 4">
    <name type="scientific">Alloacidobacterium dinghuense</name>
    <dbReference type="NCBI Taxonomy" id="2763107"/>
    <lineage>
        <taxon>Bacteria</taxon>
        <taxon>Pseudomonadati</taxon>
        <taxon>Acidobacteriota</taxon>
        <taxon>Terriglobia</taxon>
        <taxon>Terriglobales</taxon>
        <taxon>Acidobacteriaceae</taxon>
        <taxon>Alloacidobacterium</taxon>
    </lineage>
</organism>
<comment type="similarity">
    <text evidence="1">Belongs to the short-chain dehydrogenases/reductases (SDR) family.</text>
</comment>
<keyword evidence="4" id="KW-1185">Reference proteome</keyword>
<proteinExistence type="inferred from homology"/>
<dbReference type="Pfam" id="PF13561">
    <property type="entry name" value="adh_short_C2"/>
    <property type="match status" value="1"/>
</dbReference>
<dbReference type="EMBL" id="CP060394">
    <property type="protein sequence ID" value="QNI32075.1"/>
    <property type="molecule type" value="Genomic_DNA"/>
</dbReference>
<dbReference type="PANTHER" id="PTHR43639">
    <property type="entry name" value="OXIDOREDUCTASE, SHORT-CHAIN DEHYDROGENASE/REDUCTASE FAMILY (AFU_ORTHOLOGUE AFUA_5G02870)"/>
    <property type="match status" value="1"/>
</dbReference>
<accession>A0A7G8BHQ5</accession>
<dbReference type="KEGG" id="adin:H7849_24240"/>
<dbReference type="PRINTS" id="PR00081">
    <property type="entry name" value="GDHRDH"/>
</dbReference>
<dbReference type="PANTHER" id="PTHR43639:SF1">
    <property type="entry name" value="SHORT-CHAIN DEHYDROGENASE_REDUCTASE FAMILY PROTEIN"/>
    <property type="match status" value="1"/>
</dbReference>
<dbReference type="AlphaFoldDB" id="A0A7G8BHQ5"/>
<keyword evidence="2" id="KW-0560">Oxidoreductase</keyword>
<dbReference type="CDD" id="cd05233">
    <property type="entry name" value="SDR_c"/>
    <property type="match status" value="1"/>
</dbReference>
<dbReference type="Proteomes" id="UP000515312">
    <property type="component" value="Chromosome"/>
</dbReference>
<reference evidence="3 4" key="1">
    <citation type="submission" date="2020-08" db="EMBL/GenBank/DDBJ databases">
        <title>Edaphobacter telluris sp. nov. and Acidobacterium dinghuensis sp. nov., two acidobacteria isolated from forest soil.</title>
        <authorList>
            <person name="Fu J."/>
            <person name="Qiu L."/>
        </authorList>
    </citation>
    <scope>NUCLEOTIDE SEQUENCE [LARGE SCALE GENOMIC DNA]</scope>
    <source>
        <strain evidence="3">4Y35</strain>
    </source>
</reference>
<dbReference type="RefSeq" id="WP_186743032.1">
    <property type="nucleotide sequence ID" value="NZ_CP060394.1"/>
</dbReference>
<evidence type="ECO:0000256" key="1">
    <source>
        <dbReference type="ARBA" id="ARBA00006484"/>
    </source>
</evidence>
<dbReference type="InterPro" id="IPR036291">
    <property type="entry name" value="NAD(P)-bd_dom_sf"/>
</dbReference>
<evidence type="ECO:0000313" key="3">
    <source>
        <dbReference type="EMBL" id="QNI32075.1"/>
    </source>
</evidence>
<protein>
    <submittedName>
        <fullName evidence="3">SDR family oxidoreductase</fullName>
    </submittedName>
</protein>
<evidence type="ECO:0000313" key="4">
    <source>
        <dbReference type="Proteomes" id="UP000515312"/>
    </source>
</evidence>
<gene>
    <name evidence="3" type="ORF">H7849_24240</name>
</gene>
<dbReference type="GO" id="GO:0016491">
    <property type="term" value="F:oxidoreductase activity"/>
    <property type="evidence" value="ECO:0007669"/>
    <property type="project" value="UniProtKB-KW"/>
</dbReference>
<evidence type="ECO:0000256" key="2">
    <source>
        <dbReference type="ARBA" id="ARBA00023002"/>
    </source>
</evidence>
<dbReference type="InterPro" id="IPR002347">
    <property type="entry name" value="SDR_fam"/>
</dbReference>
<dbReference type="Gene3D" id="3.40.50.720">
    <property type="entry name" value="NAD(P)-binding Rossmann-like Domain"/>
    <property type="match status" value="1"/>
</dbReference>
<dbReference type="FunFam" id="3.40.50.720:FF:000084">
    <property type="entry name" value="Short-chain dehydrogenase reductase"/>
    <property type="match status" value="1"/>
</dbReference>
<name>A0A7G8BHQ5_9BACT</name>